<feature type="domain" description="TrwC relaxase" evidence="2">
    <location>
        <begin position="7"/>
        <end position="172"/>
    </location>
</feature>
<organism evidence="3 5">
    <name type="scientific">Actinokineospora soli</name>
    <dbReference type="NCBI Taxonomy" id="1048753"/>
    <lineage>
        <taxon>Bacteria</taxon>
        <taxon>Bacillati</taxon>
        <taxon>Actinomycetota</taxon>
        <taxon>Actinomycetes</taxon>
        <taxon>Pseudonocardiales</taxon>
        <taxon>Pseudonocardiaceae</taxon>
        <taxon>Actinokineospora</taxon>
    </lineage>
</organism>
<keyword evidence="5" id="KW-1185">Reference proteome</keyword>
<evidence type="ECO:0000313" key="4">
    <source>
        <dbReference type="EMBL" id="MFC7612651.1"/>
    </source>
</evidence>
<evidence type="ECO:0000259" key="2">
    <source>
        <dbReference type="Pfam" id="PF08751"/>
    </source>
</evidence>
<dbReference type="SUPFAM" id="SSF55464">
    <property type="entry name" value="Origin of replication-binding domain, RBD-like"/>
    <property type="match status" value="2"/>
</dbReference>
<reference evidence="3" key="3">
    <citation type="submission" date="2024-09" db="EMBL/GenBank/DDBJ databases">
        <authorList>
            <person name="Sun Q."/>
            <person name="Mori K."/>
        </authorList>
    </citation>
    <scope>NUCLEOTIDE SEQUENCE</scope>
    <source>
        <strain evidence="3">JCM 17695</strain>
    </source>
</reference>
<reference evidence="3" key="1">
    <citation type="journal article" date="2014" name="Int. J. Syst. Evol. Microbiol.">
        <title>Complete genome of a new Firmicutes species belonging to the dominant human colonic microbiota ('Ruminococcus bicirculans') reveals two chromosomes and a selective capacity to utilize plant glucans.</title>
        <authorList>
            <consortium name="NISC Comparative Sequencing Program"/>
            <person name="Wegmann U."/>
            <person name="Louis P."/>
            <person name="Goesmann A."/>
            <person name="Henrissat B."/>
            <person name="Duncan S.H."/>
            <person name="Flint H.J."/>
        </authorList>
    </citation>
    <scope>NUCLEOTIDE SEQUENCE</scope>
    <source>
        <strain evidence="3">JCM 17695</strain>
    </source>
</reference>
<dbReference type="InterPro" id="IPR014862">
    <property type="entry name" value="TrwC"/>
</dbReference>
<feature type="compositionally biased region" description="Low complexity" evidence="1">
    <location>
        <begin position="328"/>
        <end position="340"/>
    </location>
</feature>
<reference evidence="5" key="2">
    <citation type="journal article" date="2019" name="Int. J. Syst. Evol. Microbiol.">
        <title>The Global Catalogue of Microorganisms (GCM) 10K type strain sequencing project: providing services to taxonomists for standard genome sequencing and annotation.</title>
        <authorList>
            <consortium name="The Broad Institute Genomics Platform"/>
            <consortium name="The Broad Institute Genome Sequencing Center for Infectious Disease"/>
            <person name="Wu L."/>
            <person name="Ma J."/>
        </authorList>
    </citation>
    <scope>NUCLEOTIDE SEQUENCE [LARGE SCALE GENOMIC DNA]</scope>
    <source>
        <strain evidence="5">JCM 17695</strain>
    </source>
</reference>
<feature type="domain" description="TrwC relaxase" evidence="2">
    <location>
        <begin position="196"/>
        <end position="295"/>
    </location>
</feature>
<dbReference type="EMBL" id="JBHTEY010000004">
    <property type="protein sequence ID" value="MFC7612651.1"/>
    <property type="molecule type" value="Genomic_DNA"/>
</dbReference>
<dbReference type="Pfam" id="PF08751">
    <property type="entry name" value="TrwC"/>
    <property type="match status" value="2"/>
</dbReference>
<dbReference type="EMBL" id="JBHTEY010000001">
    <property type="protein sequence ID" value="MFC7612334.1"/>
    <property type="molecule type" value="Genomic_DNA"/>
</dbReference>
<protein>
    <submittedName>
        <fullName evidence="3">Relaxase domain-containing protein</fullName>
    </submittedName>
</protein>
<sequence length="346" mass="37762">MLSISSGHSADYLIGAVAGGRENYYTGAVAAGEPPGRWYGRGAEALGLKGLVDEQDMTALYEHFVDPRDEAFKDPARWAEASTLGHTGRRYLSEEELYKQALDAEPNADAERREELRLEAGKRARKNVSFLDATFSVQKSVTVLHTAFEAQQVRAEREASEAEQVALDAALAGDTDTAAEWQRRHDEALTAARSWASHRKAVEDAIWAGNRAALDYLADKAGYSRVGHHGGAAGRFIDAHDWIVASFFQHDSRDHDPQLHIHNAILNRVQGADGQWRTLDSRAMHKFRGAASAVGSAPPRSTWHALWECGSPPARTARPAKSSESRSRSWTCSAPVDAPSPSAPPS</sequence>
<comment type="caution">
    <text evidence="3">The sequence shown here is derived from an EMBL/GenBank/DDBJ whole genome shotgun (WGS) entry which is preliminary data.</text>
</comment>
<dbReference type="Proteomes" id="UP001596512">
    <property type="component" value="Unassembled WGS sequence"/>
</dbReference>
<evidence type="ECO:0000256" key="1">
    <source>
        <dbReference type="SAM" id="MobiDB-lite"/>
    </source>
</evidence>
<accession>A0ABW2TG15</accession>
<evidence type="ECO:0000313" key="5">
    <source>
        <dbReference type="Proteomes" id="UP001596512"/>
    </source>
</evidence>
<feature type="region of interest" description="Disordered" evidence="1">
    <location>
        <begin position="310"/>
        <end position="346"/>
    </location>
</feature>
<name>A0ABW2TG15_9PSEU</name>
<gene>
    <name evidence="3" type="ORF">ACFQV2_00240</name>
    <name evidence="4" type="ORF">ACFQV2_02280</name>
</gene>
<proteinExistence type="predicted"/>
<evidence type="ECO:0000313" key="3">
    <source>
        <dbReference type="EMBL" id="MFC7612334.1"/>
    </source>
</evidence>